<proteinExistence type="predicted"/>
<dbReference type="Proteomes" id="UP000193435">
    <property type="component" value="Unassembled WGS sequence"/>
</dbReference>
<gene>
    <name evidence="3" type="ORF">SAMN04488700_1744</name>
</gene>
<sequence>MTKKSGLILFALLILTVGVIFIGQNYQKKQKSELLAANNSYQKNEEKEMKETSKSESFEENRNQKSVIEYLSSLPTDDEMRSVSFYGDFSESDEWFLSVGDYIKEQVDDRIEIGSVALPEFDSYRLFEENTASSLIEKKPAIVFFQVPVYGDQVRDISLSDSKDYTMKAYETIKQALPETLIVFVTPHPSSSRKEEYNSRTLDYTSYLKVIKEIIEESNLPLFDLHEAYETELQSTDLALEKTLAEDGKTLNNEGNAIYTTLFNEQLTVPIDTTSGK</sequence>
<keyword evidence="2" id="KW-1133">Transmembrane helix</keyword>
<accession>A0A1X7NDA8</accession>
<feature type="compositionally biased region" description="Basic and acidic residues" evidence="1">
    <location>
        <begin position="43"/>
        <end position="61"/>
    </location>
</feature>
<dbReference type="RefSeq" id="WP_085559858.1">
    <property type="nucleotide sequence ID" value="NZ_FOAH01000027.1"/>
</dbReference>
<reference evidence="3 4" key="1">
    <citation type="submission" date="2017-04" db="EMBL/GenBank/DDBJ databases">
        <authorList>
            <person name="Afonso C.L."/>
            <person name="Miller P.J."/>
            <person name="Scott M.A."/>
            <person name="Spackman E."/>
            <person name="Goraichik I."/>
            <person name="Dimitrov K.M."/>
            <person name="Suarez D.L."/>
            <person name="Swayne D.E."/>
        </authorList>
    </citation>
    <scope>NUCLEOTIDE SEQUENCE [LARGE SCALE GENOMIC DNA]</scope>
    <source>
        <strain evidence="3 4">LMG26642</strain>
    </source>
</reference>
<keyword evidence="2" id="KW-0812">Transmembrane</keyword>
<keyword evidence="4" id="KW-1185">Reference proteome</keyword>
<dbReference type="OrthoDB" id="2155748at2"/>
<evidence type="ECO:0000313" key="3">
    <source>
        <dbReference type="EMBL" id="SMH34980.1"/>
    </source>
</evidence>
<evidence type="ECO:0000256" key="2">
    <source>
        <dbReference type="SAM" id="Phobius"/>
    </source>
</evidence>
<evidence type="ECO:0008006" key="5">
    <source>
        <dbReference type="Google" id="ProtNLM"/>
    </source>
</evidence>
<evidence type="ECO:0000256" key="1">
    <source>
        <dbReference type="SAM" id="MobiDB-lite"/>
    </source>
</evidence>
<organism evidence="3 4">
    <name type="scientific">Carnobacterium iners</name>
    <dbReference type="NCBI Taxonomy" id="1073423"/>
    <lineage>
        <taxon>Bacteria</taxon>
        <taxon>Bacillati</taxon>
        <taxon>Bacillota</taxon>
        <taxon>Bacilli</taxon>
        <taxon>Lactobacillales</taxon>
        <taxon>Carnobacteriaceae</taxon>
        <taxon>Carnobacterium</taxon>
    </lineage>
</organism>
<dbReference type="Gene3D" id="3.40.50.1110">
    <property type="entry name" value="SGNH hydrolase"/>
    <property type="match status" value="1"/>
</dbReference>
<name>A0A1X7NDA8_9LACT</name>
<dbReference type="InterPro" id="IPR036514">
    <property type="entry name" value="SGNH_hydro_sf"/>
</dbReference>
<dbReference type="SUPFAM" id="SSF52266">
    <property type="entry name" value="SGNH hydrolase"/>
    <property type="match status" value="1"/>
</dbReference>
<dbReference type="STRING" id="1073423.SAMN04488700_1744"/>
<feature type="transmembrane region" description="Helical" evidence="2">
    <location>
        <begin position="6"/>
        <end position="23"/>
    </location>
</feature>
<keyword evidence="2" id="KW-0472">Membrane</keyword>
<dbReference type="AlphaFoldDB" id="A0A1X7NDA8"/>
<protein>
    <recommendedName>
        <fullName evidence="5">GDSL-like Lipase/Acylhydrolase</fullName>
    </recommendedName>
</protein>
<dbReference type="EMBL" id="FXBJ01000002">
    <property type="protein sequence ID" value="SMH34980.1"/>
    <property type="molecule type" value="Genomic_DNA"/>
</dbReference>
<evidence type="ECO:0000313" key="4">
    <source>
        <dbReference type="Proteomes" id="UP000193435"/>
    </source>
</evidence>
<feature type="region of interest" description="Disordered" evidence="1">
    <location>
        <begin position="42"/>
        <end position="61"/>
    </location>
</feature>